<dbReference type="InterPro" id="IPR000571">
    <property type="entry name" value="Znf_CCCH"/>
</dbReference>
<dbReference type="PANTHER" id="PTHR12547:SF18">
    <property type="entry name" value="PROTEIN TIS11"/>
    <property type="match status" value="1"/>
</dbReference>
<evidence type="ECO:0000256" key="1">
    <source>
        <dbReference type="ARBA" id="ARBA00022723"/>
    </source>
</evidence>
<dbReference type="PANTHER" id="PTHR12547">
    <property type="entry name" value="CCCH ZINC FINGER/TIS11-RELATED"/>
    <property type="match status" value="1"/>
</dbReference>
<proteinExistence type="predicted"/>
<dbReference type="OrthoDB" id="410307at2759"/>
<organism evidence="7 8">
    <name type="scientific">Terfezia boudieri ATCC MYA-4762</name>
    <dbReference type="NCBI Taxonomy" id="1051890"/>
    <lineage>
        <taxon>Eukaryota</taxon>
        <taxon>Fungi</taxon>
        <taxon>Dikarya</taxon>
        <taxon>Ascomycota</taxon>
        <taxon>Pezizomycotina</taxon>
        <taxon>Pezizomycetes</taxon>
        <taxon>Pezizales</taxon>
        <taxon>Pezizaceae</taxon>
        <taxon>Terfezia</taxon>
    </lineage>
</organism>
<accession>A0A3N4LTF1</accession>
<evidence type="ECO:0000256" key="3">
    <source>
        <dbReference type="ARBA" id="ARBA00022771"/>
    </source>
</evidence>
<feature type="domain" description="C3H1-type" evidence="6">
    <location>
        <begin position="1"/>
        <end position="28"/>
    </location>
</feature>
<dbReference type="PROSITE" id="PS50103">
    <property type="entry name" value="ZF_C3H1"/>
    <property type="match status" value="2"/>
</dbReference>
<dbReference type="Proteomes" id="UP000267821">
    <property type="component" value="Unassembled WGS sequence"/>
</dbReference>
<keyword evidence="8" id="KW-1185">Reference proteome</keyword>
<evidence type="ECO:0000256" key="2">
    <source>
        <dbReference type="ARBA" id="ARBA00022737"/>
    </source>
</evidence>
<feature type="non-terminal residue" evidence="7">
    <location>
        <position position="60"/>
    </location>
</feature>
<keyword evidence="3 5" id="KW-0863">Zinc-finger</keyword>
<dbReference type="FunFam" id="4.10.1000.10:FF:000001">
    <property type="entry name" value="zinc finger CCCH domain-containing protein 15-like"/>
    <property type="match status" value="1"/>
</dbReference>
<dbReference type="EMBL" id="ML121541">
    <property type="protein sequence ID" value="RPB24502.1"/>
    <property type="molecule type" value="Genomic_DNA"/>
</dbReference>
<dbReference type="STRING" id="1051890.A0A3N4LTF1"/>
<dbReference type="SMART" id="SM00356">
    <property type="entry name" value="ZnF_C3H1"/>
    <property type="match status" value="2"/>
</dbReference>
<dbReference type="GO" id="GO:0008270">
    <property type="term" value="F:zinc ion binding"/>
    <property type="evidence" value="ECO:0007669"/>
    <property type="project" value="UniProtKB-KW"/>
</dbReference>
<dbReference type="AlphaFoldDB" id="A0A3N4LTF1"/>
<keyword evidence="1 5" id="KW-0479">Metal-binding</keyword>
<feature type="zinc finger region" description="C3H1-type" evidence="5">
    <location>
        <begin position="38"/>
        <end position="60"/>
    </location>
</feature>
<dbReference type="Pfam" id="PF00642">
    <property type="entry name" value="zf-CCCH"/>
    <property type="match status" value="1"/>
</dbReference>
<evidence type="ECO:0000313" key="8">
    <source>
        <dbReference type="Proteomes" id="UP000267821"/>
    </source>
</evidence>
<feature type="zinc finger region" description="C3H1-type" evidence="5">
    <location>
        <begin position="1"/>
        <end position="28"/>
    </location>
</feature>
<protein>
    <recommendedName>
        <fullName evidence="6">C3H1-type domain-containing protein</fullName>
    </recommendedName>
</protein>
<dbReference type="Gene3D" id="4.10.1000.10">
    <property type="entry name" value="Zinc finger, CCCH-type"/>
    <property type="match status" value="1"/>
</dbReference>
<evidence type="ECO:0000259" key="6">
    <source>
        <dbReference type="PROSITE" id="PS50103"/>
    </source>
</evidence>
<dbReference type="InterPro" id="IPR045877">
    <property type="entry name" value="ZFP36-like"/>
</dbReference>
<feature type="non-terminal residue" evidence="7">
    <location>
        <position position="1"/>
    </location>
</feature>
<gene>
    <name evidence="7" type="ORF">L211DRAFT_753015</name>
</gene>
<evidence type="ECO:0000256" key="4">
    <source>
        <dbReference type="ARBA" id="ARBA00022833"/>
    </source>
</evidence>
<dbReference type="InParanoid" id="A0A3N4LTF1"/>
<sequence>YKTEMCRNWSEMGHCRYGRTCQFAHGRTELRQVPRHNQWKTKTCGAWLNGTCSYGHRCCY</sequence>
<reference evidence="7 8" key="1">
    <citation type="journal article" date="2018" name="Nat. Ecol. Evol.">
        <title>Pezizomycetes genomes reveal the molecular basis of ectomycorrhizal truffle lifestyle.</title>
        <authorList>
            <person name="Murat C."/>
            <person name="Payen T."/>
            <person name="Noel B."/>
            <person name="Kuo A."/>
            <person name="Morin E."/>
            <person name="Chen J."/>
            <person name="Kohler A."/>
            <person name="Krizsan K."/>
            <person name="Balestrini R."/>
            <person name="Da Silva C."/>
            <person name="Montanini B."/>
            <person name="Hainaut M."/>
            <person name="Levati E."/>
            <person name="Barry K.W."/>
            <person name="Belfiori B."/>
            <person name="Cichocki N."/>
            <person name="Clum A."/>
            <person name="Dockter R.B."/>
            <person name="Fauchery L."/>
            <person name="Guy J."/>
            <person name="Iotti M."/>
            <person name="Le Tacon F."/>
            <person name="Lindquist E.A."/>
            <person name="Lipzen A."/>
            <person name="Malagnac F."/>
            <person name="Mello A."/>
            <person name="Molinier V."/>
            <person name="Miyauchi S."/>
            <person name="Poulain J."/>
            <person name="Riccioni C."/>
            <person name="Rubini A."/>
            <person name="Sitrit Y."/>
            <person name="Splivallo R."/>
            <person name="Traeger S."/>
            <person name="Wang M."/>
            <person name="Zifcakova L."/>
            <person name="Wipf D."/>
            <person name="Zambonelli A."/>
            <person name="Paolocci F."/>
            <person name="Nowrousian M."/>
            <person name="Ottonello S."/>
            <person name="Baldrian P."/>
            <person name="Spatafora J.W."/>
            <person name="Henrissat B."/>
            <person name="Nagy L.G."/>
            <person name="Aury J.M."/>
            <person name="Wincker P."/>
            <person name="Grigoriev I.V."/>
            <person name="Bonfante P."/>
            <person name="Martin F.M."/>
        </authorList>
    </citation>
    <scope>NUCLEOTIDE SEQUENCE [LARGE SCALE GENOMIC DNA]</scope>
    <source>
        <strain evidence="7 8">ATCC MYA-4762</strain>
    </source>
</reference>
<dbReference type="SUPFAM" id="SSF90229">
    <property type="entry name" value="CCCH zinc finger"/>
    <property type="match status" value="1"/>
</dbReference>
<evidence type="ECO:0000256" key="5">
    <source>
        <dbReference type="PROSITE-ProRule" id="PRU00723"/>
    </source>
</evidence>
<dbReference type="InterPro" id="IPR036855">
    <property type="entry name" value="Znf_CCCH_sf"/>
</dbReference>
<dbReference type="GO" id="GO:0003729">
    <property type="term" value="F:mRNA binding"/>
    <property type="evidence" value="ECO:0007669"/>
    <property type="project" value="InterPro"/>
</dbReference>
<name>A0A3N4LTF1_9PEZI</name>
<keyword evidence="2" id="KW-0677">Repeat</keyword>
<keyword evidence="4 5" id="KW-0862">Zinc</keyword>
<evidence type="ECO:0000313" key="7">
    <source>
        <dbReference type="EMBL" id="RPB24502.1"/>
    </source>
</evidence>
<feature type="domain" description="C3H1-type" evidence="6">
    <location>
        <begin position="38"/>
        <end position="60"/>
    </location>
</feature>